<gene>
    <name evidence="2" type="ORF">BGL_1c33290</name>
</gene>
<accession>A0A0B6RWP6</accession>
<feature type="compositionally biased region" description="Low complexity" evidence="1">
    <location>
        <begin position="92"/>
        <end position="107"/>
    </location>
</feature>
<feature type="compositionally biased region" description="Polar residues" evidence="1">
    <location>
        <begin position="170"/>
        <end position="183"/>
    </location>
</feature>
<reference evidence="2 3" key="2">
    <citation type="journal article" date="2016" name="Appl. Microbiol. Biotechnol.">
        <title>Mutations improving production and secretion of extracellular lipase by Burkholderia glumae PG1.</title>
        <authorList>
            <person name="Knapp A."/>
            <person name="Voget S."/>
            <person name="Gao R."/>
            <person name="Zaburannyi N."/>
            <person name="Krysciak D."/>
            <person name="Breuer M."/>
            <person name="Hauer B."/>
            <person name="Streit W.R."/>
            <person name="Muller R."/>
            <person name="Daniel R."/>
            <person name="Jaeger K.E."/>
        </authorList>
    </citation>
    <scope>NUCLEOTIDE SEQUENCE [LARGE SCALE GENOMIC DNA]</scope>
    <source>
        <strain evidence="2 3">PG1</strain>
    </source>
</reference>
<feature type="compositionally biased region" description="Basic and acidic residues" evidence="1">
    <location>
        <begin position="11"/>
        <end position="20"/>
    </location>
</feature>
<feature type="region of interest" description="Disordered" evidence="1">
    <location>
        <begin position="1"/>
        <end position="43"/>
    </location>
</feature>
<feature type="compositionally biased region" description="Basic and acidic residues" evidence="1">
    <location>
        <begin position="150"/>
        <end position="169"/>
    </location>
</feature>
<dbReference type="AlphaFoldDB" id="A0A0B6RWP6"/>
<evidence type="ECO:0000313" key="3">
    <source>
        <dbReference type="Proteomes" id="UP000031838"/>
    </source>
</evidence>
<sequence>MKPTSINSRRAHTEPDEERPAPAPLQDLERRARASTALPEGLRNLVDKATARKQTASASGLGDSELALAARNPNLNGRGARALHREATQRQAATHAPADASADTATGTPPPPLRTSRLPNAMRAALDRHTARSQIAEAAGLGDAELARRLADPATRSKREVRALQRESAQRQATAPDATSTPGTVGDAAPADAGIRLDAPAAIEAPAPAAVALPTGAVIDMEQGGLDVAHLQQTVAALAAALPEIPASAAGTRLRERLASELAGIGTVAADSGLRPDQRGLAIRDGFARASRAARVLARYLDRDHANHGNAAGGVPARERAMSYFLLAGLMTELKRIHLSAAAPDLMAHYAEREVARLERVAPGISQGVSGPNVATSTGASLEYSVGVGNVGGSASAGRTFFSDDDRDIDFWTSYSVALQGGIGSKIANWAARLNGQAAYSAGGTYFEHDDLRELVKLVANMDANRSWITSSGPKTRKLVHGWEHFKDKVSQGLNRNYVPAPERPYFLTDRKLAKGFNGVKTALLAMALDEQQRAHGDAPVFDAIVAQAYPATGDVLRRRIADRQPLPPAPRRDVPDSVAYADRRVAFREATLAVDGSLGRATDGSPNLGAGGTFDLLARGDLLQFFTETANAPHQILDPAHHKDFRATLALHQRLDARCGGATPPALRLYDLMRRRLQGAAGNEAMAAMAAPVRELYGDEASIPAQFRNAIAEPSVAQLERAAAEADGLGHLYLNFIEDAATLLARGDRALPRPAREQLDALRGEAFERINAEVWHGGYSRADALARPERFVAASQASISLALGAVGTHIGITKERLSHGDVAHAQAAQQADRGYAEARELLDRLYLPMKKHDVQKNGPLKEQALWQRWDVLVRATASGGAEINALGALLGHWQKSLGPVSIASDTGGLTLSAEAKFLYADHQINPSRVGKFWQITLTANGGKPLAGAALQAAVRGAVGRLNEALATDQPKIDSAEIARQMQGLVFDASEGSSIVMKFRQPPGLGVRSTHLQYVRVLNNQNAGLNLSVTVPTHVGMFTPGISHTDSSQGFEGEIMGSDLSYLMLQHPKLAALLDHPDAATPAGLAARFDAHPRVRNGYFATASTIVDTVQRYAEFLDAKARAAQDGTPLEDAPKTNEFFRYYASAPFRRVAETARQVQRHAPGSTAAGAPLAAAGALDEDVSLDGIDLAAARARLEGAKSIRERTAYLCGEGRPLLDAFAAIVGRTREVNASAMFHAESRNIGFQAVMREA</sequence>
<protein>
    <recommendedName>
        <fullName evidence="4">Type III effector protein</fullName>
    </recommendedName>
</protein>
<evidence type="ECO:0000256" key="1">
    <source>
        <dbReference type="SAM" id="MobiDB-lite"/>
    </source>
</evidence>
<feature type="region of interest" description="Disordered" evidence="1">
    <location>
        <begin position="84"/>
        <end position="117"/>
    </location>
</feature>
<name>A0A0B6RWP6_BURPL</name>
<dbReference type="EMBL" id="CP002580">
    <property type="protein sequence ID" value="AJK47803.1"/>
    <property type="molecule type" value="Genomic_DNA"/>
</dbReference>
<keyword evidence="3" id="KW-1185">Reference proteome</keyword>
<dbReference type="Proteomes" id="UP000031838">
    <property type="component" value="Chromosome 1"/>
</dbReference>
<feature type="region of interest" description="Disordered" evidence="1">
    <location>
        <begin position="150"/>
        <end position="191"/>
    </location>
</feature>
<evidence type="ECO:0000313" key="2">
    <source>
        <dbReference type="EMBL" id="AJK47803.1"/>
    </source>
</evidence>
<proteinExistence type="predicted"/>
<organism evidence="2 3">
    <name type="scientific">Burkholderia plantarii</name>
    <dbReference type="NCBI Taxonomy" id="41899"/>
    <lineage>
        <taxon>Bacteria</taxon>
        <taxon>Pseudomonadati</taxon>
        <taxon>Pseudomonadota</taxon>
        <taxon>Betaproteobacteria</taxon>
        <taxon>Burkholderiales</taxon>
        <taxon>Burkholderiaceae</taxon>
        <taxon>Burkholderia</taxon>
    </lineage>
</organism>
<reference evidence="3" key="1">
    <citation type="submission" date="2011-03" db="EMBL/GenBank/DDBJ databases">
        <authorList>
            <person name="Voget S."/>
            <person name="Streit W.R."/>
            <person name="Jaeger K.E."/>
            <person name="Daniel R."/>
        </authorList>
    </citation>
    <scope>NUCLEOTIDE SEQUENCE [LARGE SCALE GENOMIC DNA]</scope>
    <source>
        <strain evidence="3">PG1</strain>
    </source>
</reference>
<dbReference type="KEGG" id="bgp:BGL_1c33290"/>
<dbReference type="RefSeq" id="WP_052498352.1">
    <property type="nucleotide sequence ID" value="NZ_CP002580.1"/>
</dbReference>
<evidence type="ECO:0008006" key="4">
    <source>
        <dbReference type="Google" id="ProtNLM"/>
    </source>
</evidence>
<dbReference type="HOGENOM" id="CLU_265621_0_0_4"/>